<comment type="caution">
    <text evidence="1">The sequence shown here is derived from an EMBL/GenBank/DDBJ whole genome shotgun (WGS) entry which is preliminary data.</text>
</comment>
<evidence type="ECO:0000313" key="1">
    <source>
        <dbReference type="EMBL" id="KAK7386472.1"/>
    </source>
</evidence>
<evidence type="ECO:0000313" key="2">
    <source>
        <dbReference type="Proteomes" id="UP001386955"/>
    </source>
</evidence>
<organism evidence="1 2">
    <name type="scientific">Psophocarpus tetragonolobus</name>
    <name type="common">Winged bean</name>
    <name type="synonym">Dolichos tetragonolobus</name>
    <dbReference type="NCBI Taxonomy" id="3891"/>
    <lineage>
        <taxon>Eukaryota</taxon>
        <taxon>Viridiplantae</taxon>
        <taxon>Streptophyta</taxon>
        <taxon>Embryophyta</taxon>
        <taxon>Tracheophyta</taxon>
        <taxon>Spermatophyta</taxon>
        <taxon>Magnoliopsida</taxon>
        <taxon>eudicotyledons</taxon>
        <taxon>Gunneridae</taxon>
        <taxon>Pentapetalae</taxon>
        <taxon>rosids</taxon>
        <taxon>fabids</taxon>
        <taxon>Fabales</taxon>
        <taxon>Fabaceae</taxon>
        <taxon>Papilionoideae</taxon>
        <taxon>50 kb inversion clade</taxon>
        <taxon>NPAAA clade</taxon>
        <taxon>indigoferoid/millettioid clade</taxon>
        <taxon>Phaseoleae</taxon>
        <taxon>Psophocarpus</taxon>
    </lineage>
</organism>
<accession>A0AAN9X9C8</accession>
<reference evidence="1 2" key="1">
    <citation type="submission" date="2024-01" db="EMBL/GenBank/DDBJ databases">
        <title>The genomes of 5 underutilized Papilionoideae crops provide insights into root nodulation and disease resistanc.</title>
        <authorList>
            <person name="Jiang F."/>
        </authorList>
    </citation>
    <scope>NUCLEOTIDE SEQUENCE [LARGE SCALE GENOMIC DNA]</scope>
    <source>
        <strain evidence="1">DUOXIRENSHENG_FW03</strain>
        <tissue evidence="1">Leaves</tissue>
    </source>
</reference>
<gene>
    <name evidence="1" type="ORF">VNO78_26719</name>
</gene>
<dbReference type="Pfam" id="PF00022">
    <property type="entry name" value="Actin"/>
    <property type="match status" value="1"/>
</dbReference>
<dbReference type="PANTHER" id="PTHR11937">
    <property type="entry name" value="ACTIN"/>
    <property type="match status" value="1"/>
</dbReference>
<sequence>MAVTISYEVILSIMWMNKFPLVVPKTCLYSRSFSSICTFLVISTMLVDRIRRFNVLEDDVHHRFTLTRLEDRSHFRAFLILAINRRSGPKNSEDICFQLERAVWSIVLDSRDGVSHTVPFYEGYALPHAILHLDLAGRDLTNALIKILTKCGYSFTTYVEGEIVRDMKDKLAYIALDYEQELETSKTNSSIEKSYEPHNGQVITTMEICLFEPKGSMVECNRKVGKGKEEGQQR</sequence>
<dbReference type="AlphaFoldDB" id="A0AAN9X9C8"/>
<keyword evidence="2" id="KW-1185">Reference proteome</keyword>
<dbReference type="SUPFAM" id="SSF53067">
    <property type="entry name" value="Actin-like ATPase domain"/>
    <property type="match status" value="1"/>
</dbReference>
<dbReference type="InterPro" id="IPR043129">
    <property type="entry name" value="ATPase_NBD"/>
</dbReference>
<dbReference type="InterPro" id="IPR004000">
    <property type="entry name" value="Actin"/>
</dbReference>
<dbReference type="EMBL" id="JAYMYS010000007">
    <property type="protein sequence ID" value="KAK7386472.1"/>
    <property type="molecule type" value="Genomic_DNA"/>
</dbReference>
<proteinExistence type="predicted"/>
<protein>
    <submittedName>
        <fullName evidence="1">Uncharacterized protein</fullName>
    </submittedName>
</protein>
<dbReference type="Gene3D" id="3.30.420.40">
    <property type="match status" value="1"/>
</dbReference>
<dbReference type="Gene3D" id="3.90.640.10">
    <property type="entry name" value="Actin, Chain A, domain 4"/>
    <property type="match status" value="1"/>
</dbReference>
<name>A0AAN9X9C8_PSOTE</name>
<dbReference type="Proteomes" id="UP001386955">
    <property type="component" value="Unassembled WGS sequence"/>
</dbReference>